<dbReference type="Proteomes" id="UP001521222">
    <property type="component" value="Unassembled WGS sequence"/>
</dbReference>
<comment type="function">
    <text evidence="1">Required for respiratory activity and maintenance and expression of the mitochondrial genome.</text>
</comment>
<feature type="region of interest" description="Disordered" evidence="6">
    <location>
        <begin position="25"/>
        <end position="89"/>
    </location>
</feature>
<comment type="subcellular location">
    <subcellularLocation>
        <location evidence="2">Mitochondrion</location>
    </subcellularLocation>
</comment>
<accession>A0ABR3R6P2</accession>
<reference evidence="7 8" key="1">
    <citation type="submission" date="2024-02" db="EMBL/GenBank/DDBJ databases">
        <title>De novo assembly and annotation of 12 fungi associated with fruit tree decline syndrome in Ontario, Canada.</title>
        <authorList>
            <person name="Sulman M."/>
            <person name="Ellouze W."/>
            <person name="Ilyukhin E."/>
        </authorList>
    </citation>
    <scope>NUCLEOTIDE SEQUENCE [LARGE SCALE GENOMIC DNA]</scope>
    <source>
        <strain evidence="7 8">M97-236</strain>
    </source>
</reference>
<organism evidence="7 8">
    <name type="scientific">Nothophoma quercina</name>
    <dbReference type="NCBI Taxonomy" id="749835"/>
    <lineage>
        <taxon>Eukaryota</taxon>
        <taxon>Fungi</taxon>
        <taxon>Dikarya</taxon>
        <taxon>Ascomycota</taxon>
        <taxon>Pezizomycotina</taxon>
        <taxon>Dothideomycetes</taxon>
        <taxon>Pleosporomycetidae</taxon>
        <taxon>Pleosporales</taxon>
        <taxon>Pleosporineae</taxon>
        <taxon>Didymellaceae</taxon>
        <taxon>Nothophoma</taxon>
    </lineage>
</organism>
<evidence type="ECO:0000256" key="1">
    <source>
        <dbReference type="ARBA" id="ARBA00003548"/>
    </source>
</evidence>
<comment type="similarity">
    <text evidence="3">Belongs to the RRG9 family.</text>
</comment>
<evidence type="ECO:0000256" key="2">
    <source>
        <dbReference type="ARBA" id="ARBA00004173"/>
    </source>
</evidence>
<evidence type="ECO:0000313" key="7">
    <source>
        <dbReference type="EMBL" id="KAL1599943.1"/>
    </source>
</evidence>
<dbReference type="InterPro" id="IPR010487">
    <property type="entry name" value="NGRN/Rrg9"/>
</dbReference>
<evidence type="ECO:0000313" key="8">
    <source>
        <dbReference type="Proteomes" id="UP001521222"/>
    </source>
</evidence>
<comment type="caution">
    <text evidence="7">The sequence shown here is derived from an EMBL/GenBank/DDBJ whole genome shotgun (WGS) entry which is preliminary data.</text>
</comment>
<dbReference type="PANTHER" id="PTHR13475">
    <property type="entry name" value="NEUGRIN"/>
    <property type="match status" value="1"/>
</dbReference>
<gene>
    <name evidence="7" type="primary">RRG9</name>
    <name evidence="7" type="ORF">SLS59_006016</name>
</gene>
<keyword evidence="5" id="KW-0809">Transit peptide</keyword>
<evidence type="ECO:0000256" key="4">
    <source>
        <dbReference type="ARBA" id="ARBA00013566"/>
    </source>
</evidence>
<dbReference type="EMBL" id="JAKIXB020000019">
    <property type="protein sequence ID" value="KAL1599943.1"/>
    <property type="molecule type" value="Genomic_DNA"/>
</dbReference>
<name>A0ABR3R6P2_9PLEO</name>
<keyword evidence="8" id="KW-1185">Reference proteome</keyword>
<dbReference type="PANTHER" id="PTHR13475:SF3">
    <property type="entry name" value="NEUGRIN"/>
    <property type="match status" value="1"/>
</dbReference>
<evidence type="ECO:0000256" key="6">
    <source>
        <dbReference type="SAM" id="MobiDB-lite"/>
    </source>
</evidence>
<evidence type="ECO:0000256" key="3">
    <source>
        <dbReference type="ARBA" id="ARBA00010895"/>
    </source>
</evidence>
<evidence type="ECO:0000256" key="5">
    <source>
        <dbReference type="ARBA" id="ARBA00022946"/>
    </source>
</evidence>
<proteinExistence type="inferred from homology"/>
<protein>
    <recommendedName>
        <fullName evidence="4">Required for respiratory growth protein 9, mitochondrial</fullName>
    </recommendedName>
</protein>
<dbReference type="Pfam" id="PF06413">
    <property type="entry name" value="Neugrin"/>
    <property type="match status" value="1"/>
</dbReference>
<sequence length="249" mass="28532">MNCHNCMRRTLSLLIRSVADSRPPFGTRQFHSTHSLPLPSASKPRSPAGRNASGAPKRPPKAVPTATFDESTAEWRQPSSTRPAWQAEKEAMKKKLNGEAWNPRKKLSPDTMEGIKHLHQTQPDKFTTPVLAEHFKISSEAIRRILKSNWRPSDEEYDERMRRWDKRGERIWSNLVEMGIKPPKKWREMGVGRPDNGVGRPVWKERRRNQIEIKDSAPEVVAPEEDIIPTVDALGNRQTKITLPLSDRL</sequence>